<evidence type="ECO:0000313" key="2">
    <source>
        <dbReference type="EMBL" id="KAK0166603.1"/>
    </source>
</evidence>
<gene>
    <name evidence="2" type="ORF">PV327_004096</name>
</gene>
<reference evidence="2" key="2">
    <citation type="submission" date="2023-03" db="EMBL/GenBank/DDBJ databases">
        <authorList>
            <person name="Inwood S.N."/>
            <person name="Skelly J.G."/>
            <person name="Guhlin J."/>
            <person name="Harrop T.W.R."/>
            <person name="Goldson S.G."/>
            <person name="Dearden P.K."/>
        </authorList>
    </citation>
    <scope>NUCLEOTIDE SEQUENCE</scope>
    <source>
        <strain evidence="2">Lincoln</strain>
        <tissue evidence="2">Whole body</tissue>
    </source>
</reference>
<comment type="caution">
    <text evidence="2">The sequence shown here is derived from an EMBL/GenBank/DDBJ whole genome shotgun (WGS) entry which is preliminary data.</text>
</comment>
<feature type="compositionally biased region" description="Basic and acidic residues" evidence="1">
    <location>
        <begin position="1"/>
        <end position="23"/>
    </location>
</feature>
<evidence type="ECO:0000313" key="3">
    <source>
        <dbReference type="Proteomes" id="UP001168972"/>
    </source>
</evidence>
<protein>
    <submittedName>
        <fullName evidence="2">Uncharacterized protein</fullName>
    </submittedName>
</protein>
<feature type="region of interest" description="Disordered" evidence="1">
    <location>
        <begin position="1"/>
        <end position="38"/>
    </location>
</feature>
<keyword evidence="3" id="KW-1185">Reference proteome</keyword>
<dbReference type="Proteomes" id="UP001168972">
    <property type="component" value="Unassembled WGS sequence"/>
</dbReference>
<accession>A0AA39FBU1</accession>
<evidence type="ECO:0000256" key="1">
    <source>
        <dbReference type="SAM" id="MobiDB-lite"/>
    </source>
</evidence>
<organism evidence="2 3">
    <name type="scientific">Microctonus hyperodae</name>
    <name type="common">Parasitoid wasp</name>
    <dbReference type="NCBI Taxonomy" id="165561"/>
    <lineage>
        <taxon>Eukaryota</taxon>
        <taxon>Metazoa</taxon>
        <taxon>Ecdysozoa</taxon>
        <taxon>Arthropoda</taxon>
        <taxon>Hexapoda</taxon>
        <taxon>Insecta</taxon>
        <taxon>Pterygota</taxon>
        <taxon>Neoptera</taxon>
        <taxon>Endopterygota</taxon>
        <taxon>Hymenoptera</taxon>
        <taxon>Apocrita</taxon>
        <taxon>Ichneumonoidea</taxon>
        <taxon>Braconidae</taxon>
        <taxon>Euphorinae</taxon>
        <taxon>Microctonus</taxon>
    </lineage>
</organism>
<name>A0AA39FBU1_MICHY</name>
<proteinExistence type="predicted"/>
<dbReference type="AlphaFoldDB" id="A0AA39FBU1"/>
<dbReference type="EMBL" id="JAQQBR010001832">
    <property type="protein sequence ID" value="KAK0166603.1"/>
    <property type="molecule type" value="Genomic_DNA"/>
</dbReference>
<reference evidence="2" key="1">
    <citation type="journal article" date="2023" name="bioRxiv">
        <title>Scaffold-level genome assemblies of two parasitoid biocontrol wasps reveal the parthenogenesis mechanism and an associated novel virus.</title>
        <authorList>
            <person name="Inwood S."/>
            <person name="Skelly J."/>
            <person name="Guhlin J."/>
            <person name="Harrop T."/>
            <person name="Goldson S."/>
            <person name="Dearden P."/>
        </authorList>
    </citation>
    <scope>NUCLEOTIDE SEQUENCE</scope>
    <source>
        <strain evidence="2">Lincoln</strain>
        <tissue evidence="2">Whole body</tissue>
    </source>
</reference>
<sequence length="123" mass="13894">MEEVERGEATPKRMEGAMEEGEKNNYGQEMGTNGVGKGRSALEAGKRIANDLMTEERIAKWLIEEVAKRERRERRERKNVQVEYMKMVAGSGGGENEARRKSIVPYLWWGGSGKESVEEDSKG</sequence>